<name>A0A1I8H9Z2_9PLAT</name>
<dbReference type="Pfam" id="PF00254">
    <property type="entry name" value="FKBP_C"/>
    <property type="match status" value="1"/>
</dbReference>
<evidence type="ECO:0000256" key="1">
    <source>
        <dbReference type="PROSITE-ProRule" id="PRU00277"/>
    </source>
</evidence>
<proteinExistence type="predicted"/>
<evidence type="ECO:0000256" key="2">
    <source>
        <dbReference type="SAM" id="MobiDB-lite"/>
    </source>
</evidence>
<feature type="region of interest" description="Disordered" evidence="2">
    <location>
        <begin position="34"/>
        <end position="56"/>
    </location>
</feature>
<protein>
    <recommendedName>
        <fullName evidence="1">peptidylprolyl isomerase</fullName>
        <ecNumber evidence="1">5.2.1.8</ecNumber>
    </recommendedName>
</protein>
<feature type="compositionally biased region" description="Polar residues" evidence="2">
    <location>
        <begin position="272"/>
        <end position="284"/>
    </location>
</feature>
<evidence type="ECO:0000259" key="3">
    <source>
        <dbReference type="PROSITE" id="PS50059"/>
    </source>
</evidence>
<dbReference type="AlphaFoldDB" id="A0A1I8H9Z2"/>
<sequence>MFGSTEDDDFGPVTVGSSKLASLFGSEARDSHVANQSLSYSAPKQPKPPAPPSNQTHLLLPTNITAYKISDGQYHSQGRLNTALVANIAKSDYRIIIYQGSDKQIAQAAVHEASQLSLSRSQYLSVLDSQNQYWSLLFDSTARAHAFLRQLAVLMHLQSGGQRLIKFDLSAGEGAELGAEDSAESPIRFRLGRAGGSSRSSAALPGFDRGLPGMRKGSSRLLVLPAGMAFGSAGNSANPTVPPNATVVCFVELLRVKQQQQQPPPPPPPVEKSQNMSGDDSSVISEKGETSEKAKLLSRMAKMG</sequence>
<evidence type="ECO:0000313" key="4">
    <source>
        <dbReference type="Proteomes" id="UP000095280"/>
    </source>
</evidence>
<reference evidence="5" key="1">
    <citation type="submission" date="2016-11" db="UniProtKB">
        <authorList>
            <consortium name="WormBaseParasite"/>
        </authorList>
    </citation>
    <scope>IDENTIFICATION</scope>
</reference>
<dbReference type="PANTHER" id="PTHR44927">
    <property type="entry name" value="FK506-BINDING PROTEIN 15"/>
    <property type="match status" value="1"/>
</dbReference>
<keyword evidence="1" id="KW-0697">Rotamase</keyword>
<dbReference type="WBParaSite" id="maker-uti_cns_0005007-snap-gene-0.3-mRNA-1">
    <property type="protein sequence ID" value="maker-uti_cns_0005007-snap-gene-0.3-mRNA-1"/>
    <property type="gene ID" value="maker-uti_cns_0005007-snap-gene-0.3"/>
</dbReference>
<feature type="region of interest" description="Disordered" evidence="2">
    <location>
        <begin position="257"/>
        <end position="304"/>
    </location>
</feature>
<dbReference type="PROSITE" id="PS50059">
    <property type="entry name" value="FKBP_PPIASE"/>
    <property type="match status" value="1"/>
</dbReference>
<keyword evidence="4" id="KW-1185">Reference proteome</keyword>
<dbReference type="GO" id="GO:0003755">
    <property type="term" value="F:peptidyl-prolyl cis-trans isomerase activity"/>
    <property type="evidence" value="ECO:0007669"/>
    <property type="project" value="UniProtKB-KW"/>
</dbReference>
<dbReference type="EC" id="5.2.1.8" evidence="1"/>
<feature type="domain" description="PPIase FKBP-type" evidence="3">
    <location>
        <begin position="160"/>
        <end position="257"/>
    </location>
</feature>
<dbReference type="Gene3D" id="3.10.50.40">
    <property type="match status" value="1"/>
</dbReference>
<dbReference type="InterPro" id="IPR001179">
    <property type="entry name" value="PPIase_FKBP_dom"/>
</dbReference>
<dbReference type="SUPFAM" id="SSF54534">
    <property type="entry name" value="FKBP-like"/>
    <property type="match status" value="1"/>
</dbReference>
<dbReference type="PANTHER" id="PTHR44927:SF1">
    <property type="entry name" value="FK506-BINDING PROTEIN 15"/>
    <property type="match status" value="1"/>
</dbReference>
<evidence type="ECO:0000313" key="5">
    <source>
        <dbReference type="WBParaSite" id="maker-uti_cns_0005007-snap-gene-0.3-mRNA-1"/>
    </source>
</evidence>
<dbReference type="InterPro" id="IPR046357">
    <property type="entry name" value="PPIase_dom_sf"/>
</dbReference>
<accession>A0A1I8H9Z2</accession>
<dbReference type="Proteomes" id="UP000095280">
    <property type="component" value="Unplaced"/>
</dbReference>
<keyword evidence="1" id="KW-0413">Isomerase</keyword>
<comment type="catalytic activity">
    <reaction evidence="1">
        <text>[protein]-peptidylproline (omega=180) = [protein]-peptidylproline (omega=0)</text>
        <dbReference type="Rhea" id="RHEA:16237"/>
        <dbReference type="Rhea" id="RHEA-COMP:10747"/>
        <dbReference type="Rhea" id="RHEA-COMP:10748"/>
        <dbReference type="ChEBI" id="CHEBI:83833"/>
        <dbReference type="ChEBI" id="CHEBI:83834"/>
        <dbReference type="EC" id="5.2.1.8"/>
    </reaction>
</comment>
<organism evidence="4 5">
    <name type="scientific">Macrostomum lignano</name>
    <dbReference type="NCBI Taxonomy" id="282301"/>
    <lineage>
        <taxon>Eukaryota</taxon>
        <taxon>Metazoa</taxon>
        <taxon>Spiralia</taxon>
        <taxon>Lophotrochozoa</taxon>
        <taxon>Platyhelminthes</taxon>
        <taxon>Rhabditophora</taxon>
        <taxon>Macrostomorpha</taxon>
        <taxon>Macrostomida</taxon>
        <taxon>Macrostomidae</taxon>
        <taxon>Macrostomum</taxon>
    </lineage>
</organism>
<feature type="compositionally biased region" description="Basic and acidic residues" evidence="2">
    <location>
        <begin position="286"/>
        <end position="295"/>
    </location>
</feature>